<proteinExistence type="predicted"/>
<evidence type="ECO:0000313" key="2">
    <source>
        <dbReference type="EMBL" id="MPC63651.1"/>
    </source>
</evidence>
<feature type="compositionally biased region" description="Low complexity" evidence="1">
    <location>
        <begin position="105"/>
        <end position="154"/>
    </location>
</feature>
<accession>A0A5B7GTU3</accession>
<reference evidence="2 3" key="1">
    <citation type="submission" date="2019-05" db="EMBL/GenBank/DDBJ databases">
        <title>Another draft genome of Portunus trituberculatus and its Hox gene families provides insights of decapod evolution.</title>
        <authorList>
            <person name="Jeong J.-H."/>
            <person name="Song I."/>
            <person name="Kim S."/>
            <person name="Choi T."/>
            <person name="Kim D."/>
            <person name="Ryu S."/>
            <person name="Kim W."/>
        </authorList>
    </citation>
    <scope>NUCLEOTIDE SEQUENCE [LARGE SCALE GENOMIC DNA]</scope>
    <source>
        <tissue evidence="2">Muscle</tissue>
    </source>
</reference>
<feature type="compositionally biased region" description="Low complexity" evidence="1">
    <location>
        <begin position="74"/>
        <end position="88"/>
    </location>
</feature>
<feature type="compositionally biased region" description="Gly residues" evidence="1">
    <location>
        <begin position="35"/>
        <end position="44"/>
    </location>
</feature>
<evidence type="ECO:0000313" key="3">
    <source>
        <dbReference type="Proteomes" id="UP000324222"/>
    </source>
</evidence>
<dbReference type="Proteomes" id="UP000324222">
    <property type="component" value="Unassembled WGS sequence"/>
</dbReference>
<keyword evidence="3" id="KW-1185">Reference proteome</keyword>
<dbReference type="AlphaFoldDB" id="A0A5B7GTU3"/>
<evidence type="ECO:0000256" key="1">
    <source>
        <dbReference type="SAM" id="MobiDB-lite"/>
    </source>
</evidence>
<gene>
    <name evidence="2" type="ORF">E2C01_057752</name>
</gene>
<feature type="region of interest" description="Disordered" evidence="1">
    <location>
        <begin position="29"/>
        <end position="169"/>
    </location>
</feature>
<name>A0A5B7GTU3_PORTR</name>
<comment type="caution">
    <text evidence="2">The sequence shown here is derived from an EMBL/GenBank/DDBJ whole genome shotgun (WGS) entry which is preliminary data.</text>
</comment>
<protein>
    <submittedName>
        <fullName evidence="2">Uncharacterized protein</fullName>
    </submittedName>
</protein>
<sequence length="197" mass="20288">MFIPLEACRGCTSGVLATFVQGAGQKSDIAVTPASGGGSGGGLSGEALTRRSVGEGQCVGEGDSDARNTPASGRPESPRCSSASSWSRGEGEMTSRPSRGKRRPSSLVASPLRRSCRSSRPASGRSSGFSSSGRTASGRTASGRRASGRSASLRGSEEDMCASFLHPSPSHLSPPLTPHLHATLSDFDASYQVHKYE</sequence>
<dbReference type="EMBL" id="VSRR010021086">
    <property type="protein sequence ID" value="MPC63651.1"/>
    <property type="molecule type" value="Genomic_DNA"/>
</dbReference>
<organism evidence="2 3">
    <name type="scientific">Portunus trituberculatus</name>
    <name type="common">Swimming crab</name>
    <name type="synonym">Neptunus trituberculatus</name>
    <dbReference type="NCBI Taxonomy" id="210409"/>
    <lineage>
        <taxon>Eukaryota</taxon>
        <taxon>Metazoa</taxon>
        <taxon>Ecdysozoa</taxon>
        <taxon>Arthropoda</taxon>
        <taxon>Crustacea</taxon>
        <taxon>Multicrustacea</taxon>
        <taxon>Malacostraca</taxon>
        <taxon>Eumalacostraca</taxon>
        <taxon>Eucarida</taxon>
        <taxon>Decapoda</taxon>
        <taxon>Pleocyemata</taxon>
        <taxon>Brachyura</taxon>
        <taxon>Eubrachyura</taxon>
        <taxon>Portunoidea</taxon>
        <taxon>Portunidae</taxon>
        <taxon>Portuninae</taxon>
        <taxon>Portunus</taxon>
    </lineage>
</organism>